<dbReference type="EMBL" id="CP015625">
    <property type="protein sequence ID" value="AQT47980.1"/>
    <property type="molecule type" value="Genomic_DNA"/>
</dbReference>
<accession>A0A1U9MJT9</accession>
<evidence type="ECO:0000313" key="1">
    <source>
        <dbReference type="EMBL" id="AQT47980.1"/>
    </source>
</evidence>
<dbReference type="KEGG" id="bapi:BBC0122_018850"/>
<reference evidence="1 2" key="1">
    <citation type="submission" date="2016-11" db="EMBL/GenBank/DDBJ databases">
        <title>Comparative genomics of Bartonella apis.</title>
        <authorList>
            <person name="Engel P."/>
        </authorList>
    </citation>
    <scope>NUCLEOTIDE SEQUENCE [LARGE SCALE GENOMIC DNA]</scope>
    <source>
        <strain evidence="1 2">BBC0122</strain>
    </source>
</reference>
<dbReference type="RefSeq" id="WP_077993425.1">
    <property type="nucleotide sequence ID" value="NZ_CAXUOT020000003.1"/>
</dbReference>
<sequence>MANYYTEFSCTLELPIEHHERALVIYNKSQDREGEPFEYGFSVKAETEGTPYLWFYADESGIPDLLIEYISQLAKEFKLIGRWGFAWSNTCSKPRLDGFGGGACVMNLKTQRIIKHIDCAGWLMNHLEAER</sequence>
<keyword evidence="2" id="KW-1185">Reference proteome</keyword>
<organism evidence="1 2">
    <name type="scientific">Bartonella choladocola</name>
    <dbReference type="NCBI Taxonomy" id="2750995"/>
    <lineage>
        <taxon>Bacteria</taxon>
        <taxon>Pseudomonadati</taxon>
        <taxon>Pseudomonadota</taxon>
        <taxon>Alphaproteobacteria</taxon>
        <taxon>Hyphomicrobiales</taxon>
        <taxon>Bartonellaceae</taxon>
        <taxon>Bartonella</taxon>
    </lineage>
</organism>
<dbReference type="OrthoDB" id="7210143at2"/>
<gene>
    <name evidence="1" type="ORF">BBC0122_018850</name>
</gene>
<dbReference type="Proteomes" id="UP000189632">
    <property type="component" value="Chromosome"/>
</dbReference>
<name>A0A1U9MJT9_9HYPH</name>
<proteinExistence type="predicted"/>
<protein>
    <submittedName>
        <fullName evidence="1">Uncharacterized protein</fullName>
    </submittedName>
</protein>
<dbReference type="AlphaFoldDB" id="A0A1U9MJT9"/>
<evidence type="ECO:0000313" key="2">
    <source>
        <dbReference type="Proteomes" id="UP000189632"/>
    </source>
</evidence>